<keyword evidence="3" id="KW-1185">Reference proteome</keyword>
<dbReference type="Proteomes" id="UP000218209">
    <property type="component" value="Unassembled WGS sequence"/>
</dbReference>
<accession>A0A1X6P461</accession>
<feature type="region of interest" description="Disordered" evidence="1">
    <location>
        <begin position="45"/>
        <end position="129"/>
    </location>
</feature>
<evidence type="ECO:0000313" key="3">
    <source>
        <dbReference type="Proteomes" id="UP000218209"/>
    </source>
</evidence>
<proteinExistence type="predicted"/>
<protein>
    <submittedName>
        <fullName evidence="2">Uncharacterized protein</fullName>
    </submittedName>
</protein>
<reference evidence="2 3" key="1">
    <citation type="submission" date="2017-03" db="EMBL/GenBank/DDBJ databases">
        <title>WGS assembly of Porphyra umbilicalis.</title>
        <authorList>
            <person name="Brawley S.H."/>
            <person name="Blouin N.A."/>
            <person name="Ficko-Blean E."/>
            <person name="Wheeler G.L."/>
            <person name="Lohr M."/>
            <person name="Goodson H.V."/>
            <person name="Jenkins J.W."/>
            <person name="Blaby-Haas C.E."/>
            <person name="Helliwell K.E."/>
            <person name="Chan C."/>
            <person name="Marriage T."/>
            <person name="Bhattacharya D."/>
            <person name="Klein A.S."/>
            <person name="Badis Y."/>
            <person name="Brodie J."/>
            <person name="Cao Y."/>
            <person name="Collen J."/>
            <person name="Dittami S.M."/>
            <person name="Gachon C.M."/>
            <person name="Green B.R."/>
            <person name="Karpowicz S."/>
            <person name="Kim J.W."/>
            <person name="Kudahl U."/>
            <person name="Lin S."/>
            <person name="Michel G."/>
            <person name="Mittag M."/>
            <person name="Olson B.J."/>
            <person name="Pangilinan J."/>
            <person name="Peng Y."/>
            <person name="Qiu H."/>
            <person name="Shu S."/>
            <person name="Singer J.T."/>
            <person name="Smith A.G."/>
            <person name="Sprecher B.N."/>
            <person name="Wagner V."/>
            <person name="Wang W."/>
            <person name="Wang Z.-Y."/>
            <person name="Yan J."/>
            <person name="Yarish C."/>
            <person name="Zoeuner-Riek S."/>
            <person name="Zhuang Y."/>
            <person name="Zou Y."/>
            <person name="Lindquist E.A."/>
            <person name="Grimwood J."/>
            <person name="Barry K."/>
            <person name="Rokhsar D.S."/>
            <person name="Schmutz J."/>
            <person name="Stiller J.W."/>
            <person name="Grossman A.R."/>
            <person name="Prochnik S.E."/>
        </authorList>
    </citation>
    <scope>NUCLEOTIDE SEQUENCE [LARGE SCALE GENOMIC DNA]</scope>
    <source>
        <strain evidence="2">4086291</strain>
    </source>
</reference>
<feature type="compositionally biased region" description="Low complexity" evidence="1">
    <location>
        <begin position="94"/>
        <end position="107"/>
    </location>
</feature>
<evidence type="ECO:0000256" key="1">
    <source>
        <dbReference type="SAM" id="MobiDB-lite"/>
    </source>
</evidence>
<organism evidence="2 3">
    <name type="scientific">Porphyra umbilicalis</name>
    <name type="common">Purple laver</name>
    <name type="synonym">Red alga</name>
    <dbReference type="NCBI Taxonomy" id="2786"/>
    <lineage>
        <taxon>Eukaryota</taxon>
        <taxon>Rhodophyta</taxon>
        <taxon>Bangiophyceae</taxon>
        <taxon>Bangiales</taxon>
        <taxon>Bangiaceae</taxon>
        <taxon>Porphyra</taxon>
    </lineage>
</organism>
<name>A0A1X6P461_PORUM</name>
<dbReference type="AlphaFoldDB" id="A0A1X6P461"/>
<sequence>MSDPLPTRPAAPPSPARVVAAALHPPPCLCPRRCRHAARPATVLDAAAAGVGGRRRRGRPPPRGPHGAPPRRAPRLHCRRARRRARRGRPRAHLPPSARGRGAAAGRPPRRVAGRPRRSGGGAARAAAVPPTVPALKAQRSVSVGSCGEGGGWCGGKSAVKWCIYAVSLCGQR</sequence>
<feature type="compositionally biased region" description="Basic residues" evidence="1">
    <location>
        <begin position="72"/>
        <end position="92"/>
    </location>
</feature>
<dbReference type="EMBL" id="KV918897">
    <property type="protein sequence ID" value="OSX75628.1"/>
    <property type="molecule type" value="Genomic_DNA"/>
</dbReference>
<gene>
    <name evidence="2" type="ORF">BU14_0229s0016</name>
</gene>
<feature type="compositionally biased region" description="Basic residues" evidence="1">
    <location>
        <begin position="108"/>
        <end position="118"/>
    </location>
</feature>
<evidence type="ECO:0000313" key="2">
    <source>
        <dbReference type="EMBL" id="OSX75628.1"/>
    </source>
</evidence>